<sequence length="211" mass="24058">MTPKRRNLTDDEREAILREVLLRSNGSYMTRLPKGFSQELAEKCRFLNAQHYDRFRNAQVITYSEYIVSDLTIGISLGSLHRYLKMGLFRSHSNAIKALLTDANKFARLKHAVQFVGFSLELNNMLQYVHLDEKWFYITKVSLFDAAMVKLDGMTSAELRRGLVAELEDARCIDELAQALKAVALGDEQSDEMFTVLDEAGIDPISVEDDE</sequence>
<gene>
    <name evidence="1" type="ORF">DYB32_006702</name>
</gene>
<dbReference type="EMBL" id="QUSY01000749">
    <property type="protein sequence ID" value="RHY27557.1"/>
    <property type="molecule type" value="Genomic_DNA"/>
</dbReference>
<keyword evidence="2" id="KW-1185">Reference proteome</keyword>
<proteinExistence type="predicted"/>
<protein>
    <submittedName>
        <fullName evidence="1">Uncharacterized protein</fullName>
    </submittedName>
</protein>
<name>A0A3R6YW99_9STRA</name>
<reference evidence="1 2" key="1">
    <citation type="submission" date="2018-08" db="EMBL/GenBank/DDBJ databases">
        <title>Aphanomyces genome sequencing and annotation.</title>
        <authorList>
            <person name="Minardi D."/>
            <person name="Oidtmann B."/>
            <person name="Van Der Giezen M."/>
            <person name="Studholme D.J."/>
        </authorList>
    </citation>
    <scope>NUCLEOTIDE SEQUENCE [LARGE SCALE GENOMIC DNA]</scope>
    <source>
        <strain evidence="1 2">NJM0002</strain>
    </source>
</reference>
<dbReference type="PANTHER" id="PTHR33889">
    <property type="entry name" value="OS04G0681850 PROTEIN"/>
    <property type="match status" value="1"/>
</dbReference>
<dbReference type="PANTHER" id="PTHR33889:SF5">
    <property type="entry name" value="OS07G0251050 PROTEIN"/>
    <property type="match status" value="1"/>
</dbReference>
<comment type="caution">
    <text evidence="1">The sequence shown here is derived from an EMBL/GenBank/DDBJ whole genome shotgun (WGS) entry which is preliminary data.</text>
</comment>
<dbReference type="AlphaFoldDB" id="A0A3R6YW99"/>
<dbReference type="VEuPathDB" id="FungiDB:H310_01199"/>
<dbReference type="Proteomes" id="UP000285060">
    <property type="component" value="Unassembled WGS sequence"/>
</dbReference>
<evidence type="ECO:0000313" key="2">
    <source>
        <dbReference type="Proteomes" id="UP000285060"/>
    </source>
</evidence>
<dbReference type="VEuPathDB" id="FungiDB:H310_03074"/>
<organism evidence="1 2">
    <name type="scientific">Aphanomyces invadans</name>
    <dbReference type="NCBI Taxonomy" id="157072"/>
    <lineage>
        <taxon>Eukaryota</taxon>
        <taxon>Sar</taxon>
        <taxon>Stramenopiles</taxon>
        <taxon>Oomycota</taxon>
        <taxon>Saprolegniomycetes</taxon>
        <taxon>Saprolegniales</taxon>
        <taxon>Verrucalvaceae</taxon>
        <taxon>Aphanomyces</taxon>
    </lineage>
</organism>
<accession>A0A3R6YW99</accession>
<evidence type="ECO:0000313" key="1">
    <source>
        <dbReference type="EMBL" id="RHY27557.1"/>
    </source>
</evidence>